<dbReference type="EMBL" id="CP073721">
    <property type="protein sequence ID" value="UWZ37562.1"/>
    <property type="molecule type" value="Genomic_DNA"/>
</dbReference>
<evidence type="ECO:0000313" key="2">
    <source>
        <dbReference type="EMBL" id="UWZ37562.1"/>
    </source>
</evidence>
<dbReference type="CDD" id="cd16404">
    <property type="entry name" value="pNOB8_ParB_N_like"/>
    <property type="match status" value="1"/>
</dbReference>
<dbReference type="Proteomes" id="UP001058271">
    <property type="component" value="Chromosome"/>
</dbReference>
<proteinExistence type="predicted"/>
<sequence length="357" mass="38237">MSNGKYQLLPPLGDDEFAALREDIQANGIRVPIDVDENSEVLDGHHRKAIALMLGIECPERIVRDLEDFEKVDYALTVNLARRHLDRAARRELVKKSLMRDPIMADREHARRCGVHHDTVGRIRADLQALGKLQPTQRRKGGDGKERQLAESASSKAPQSTGEIPQSDNQTSGPGGGGSADGTGEGPDTGAADNVQSGPAAGDGASSGDADHPLPAAPQDPPAPEGQPEHDHRDAPGGAGAEEADALPAASTPADPGDELVQTPIGPMPRKVAAVLDKHAPDPNPHHEWQKAFLDAVFAARKAFRKYSGEEIAEKADAQLLEEFGHFVADLDDLQRAVSNAQIAEGESKVRHLRRVQ</sequence>
<reference evidence="2" key="1">
    <citation type="submission" date="2021-04" db="EMBL/GenBank/DDBJ databases">
        <title>Biosynthetic gene clusters of Dactylosporangioum roseum.</title>
        <authorList>
            <person name="Hartkoorn R.C."/>
            <person name="Beaudoing E."/>
            <person name="Hot D."/>
            <person name="Moureu S."/>
        </authorList>
    </citation>
    <scope>NUCLEOTIDE SEQUENCE</scope>
    <source>
        <strain evidence="2">NRRL B-16295</strain>
    </source>
</reference>
<accession>A0ABY5Z6S5</accession>
<evidence type="ECO:0000313" key="3">
    <source>
        <dbReference type="Proteomes" id="UP001058271"/>
    </source>
</evidence>
<dbReference type="RefSeq" id="WP_260726921.1">
    <property type="nucleotide sequence ID" value="NZ_BAAABS010000070.1"/>
</dbReference>
<feature type="region of interest" description="Disordered" evidence="1">
    <location>
        <begin position="126"/>
        <end position="267"/>
    </location>
</feature>
<gene>
    <name evidence="2" type="ORF">Drose_04560</name>
</gene>
<dbReference type="Gene3D" id="3.90.1530.10">
    <property type="entry name" value="Conserved hypothetical protein from pyrococcus furiosus pfu- 392566-001, ParB domain"/>
    <property type="match status" value="1"/>
</dbReference>
<keyword evidence="3" id="KW-1185">Reference proteome</keyword>
<dbReference type="InterPro" id="IPR036086">
    <property type="entry name" value="ParB/Sulfiredoxin_sf"/>
</dbReference>
<dbReference type="SUPFAM" id="SSF110849">
    <property type="entry name" value="ParB/Sulfiredoxin"/>
    <property type="match status" value="1"/>
</dbReference>
<feature type="compositionally biased region" description="Polar residues" evidence="1">
    <location>
        <begin position="151"/>
        <end position="170"/>
    </location>
</feature>
<feature type="compositionally biased region" description="Low complexity" evidence="1">
    <location>
        <begin position="197"/>
        <end position="208"/>
    </location>
</feature>
<feature type="compositionally biased region" description="Gly residues" evidence="1">
    <location>
        <begin position="173"/>
        <end position="187"/>
    </location>
</feature>
<evidence type="ECO:0000256" key="1">
    <source>
        <dbReference type="SAM" id="MobiDB-lite"/>
    </source>
</evidence>
<feature type="compositionally biased region" description="Pro residues" evidence="1">
    <location>
        <begin position="215"/>
        <end position="225"/>
    </location>
</feature>
<name>A0ABY5Z6S5_9ACTN</name>
<feature type="compositionally biased region" description="Basic and acidic residues" evidence="1">
    <location>
        <begin position="140"/>
        <end position="149"/>
    </location>
</feature>
<protein>
    <submittedName>
        <fullName evidence="2">ParB N-terminal domain-containing protein</fullName>
    </submittedName>
</protein>
<organism evidence="2 3">
    <name type="scientific">Dactylosporangium roseum</name>
    <dbReference type="NCBI Taxonomy" id="47989"/>
    <lineage>
        <taxon>Bacteria</taxon>
        <taxon>Bacillati</taxon>
        <taxon>Actinomycetota</taxon>
        <taxon>Actinomycetes</taxon>
        <taxon>Micromonosporales</taxon>
        <taxon>Micromonosporaceae</taxon>
        <taxon>Dactylosporangium</taxon>
    </lineage>
</organism>